<name>A0A0C2XIF6_AMAMK</name>
<reference evidence="1 2" key="1">
    <citation type="submission" date="2014-04" db="EMBL/GenBank/DDBJ databases">
        <title>Evolutionary Origins and Diversification of the Mycorrhizal Mutualists.</title>
        <authorList>
            <consortium name="DOE Joint Genome Institute"/>
            <consortium name="Mycorrhizal Genomics Consortium"/>
            <person name="Kohler A."/>
            <person name="Kuo A."/>
            <person name="Nagy L.G."/>
            <person name="Floudas D."/>
            <person name="Copeland A."/>
            <person name="Barry K.W."/>
            <person name="Cichocki N."/>
            <person name="Veneault-Fourrey C."/>
            <person name="LaButti K."/>
            <person name="Lindquist E.A."/>
            <person name="Lipzen A."/>
            <person name="Lundell T."/>
            <person name="Morin E."/>
            <person name="Murat C."/>
            <person name="Riley R."/>
            <person name="Ohm R."/>
            <person name="Sun H."/>
            <person name="Tunlid A."/>
            <person name="Henrissat B."/>
            <person name="Grigoriev I.V."/>
            <person name="Hibbett D.S."/>
            <person name="Martin F."/>
        </authorList>
    </citation>
    <scope>NUCLEOTIDE SEQUENCE [LARGE SCALE GENOMIC DNA]</scope>
    <source>
        <strain evidence="1 2">Koide BX008</strain>
    </source>
</reference>
<gene>
    <name evidence="1" type="ORF">M378DRAFT_773366</name>
</gene>
<dbReference type="Proteomes" id="UP000054549">
    <property type="component" value="Unassembled WGS sequence"/>
</dbReference>
<dbReference type="InterPro" id="IPR052980">
    <property type="entry name" value="Crinkler_effector"/>
</dbReference>
<protein>
    <submittedName>
        <fullName evidence="1">Uncharacterized protein</fullName>
    </submittedName>
</protein>
<keyword evidence="2" id="KW-1185">Reference proteome</keyword>
<dbReference type="PANTHER" id="PTHR33129">
    <property type="entry name" value="PROTEIN KINASE DOMAIN-CONTAINING PROTEIN-RELATED"/>
    <property type="match status" value="1"/>
</dbReference>
<dbReference type="EMBL" id="KN818226">
    <property type="protein sequence ID" value="KIL69261.1"/>
    <property type="molecule type" value="Genomic_DNA"/>
</dbReference>
<evidence type="ECO:0000313" key="1">
    <source>
        <dbReference type="EMBL" id="KIL69261.1"/>
    </source>
</evidence>
<evidence type="ECO:0000313" key="2">
    <source>
        <dbReference type="Proteomes" id="UP000054549"/>
    </source>
</evidence>
<dbReference type="InParanoid" id="A0A0C2XIF6"/>
<organism evidence="1 2">
    <name type="scientific">Amanita muscaria (strain Koide BX008)</name>
    <dbReference type="NCBI Taxonomy" id="946122"/>
    <lineage>
        <taxon>Eukaryota</taxon>
        <taxon>Fungi</taxon>
        <taxon>Dikarya</taxon>
        <taxon>Basidiomycota</taxon>
        <taxon>Agaricomycotina</taxon>
        <taxon>Agaricomycetes</taxon>
        <taxon>Agaricomycetidae</taxon>
        <taxon>Agaricales</taxon>
        <taxon>Pluteineae</taxon>
        <taxon>Amanitaceae</taxon>
        <taxon>Amanita</taxon>
    </lineage>
</organism>
<proteinExistence type="predicted"/>
<dbReference type="OrthoDB" id="2340858at2759"/>
<accession>A0A0C2XIF6</accession>
<dbReference type="HOGENOM" id="CLU_025513_0_0_1"/>
<dbReference type="AlphaFoldDB" id="A0A0C2XIF6"/>
<dbReference type="PANTHER" id="PTHR33129:SF1">
    <property type="entry name" value="ATP-BINDING PROTEIN"/>
    <property type="match status" value="1"/>
</dbReference>
<sequence>MLAREPQTTLFETRPVQRDTSTEINLPLDCVVLKGGDWVRELQPDSPFTGVLIRDEYAEALRAIVKWFLADEMTEDAMEVDDIEPTPFVFDVPLKGLVSENRGFVLLGDPGIGKTVLLYVLLVLRLQAQLPTIYQSRASHLYYFADDGVYLINLTPSLIATNFKSQFHKSTWCLIDSNQSLDTVPMFIQDLDLFIVQASSPRPHCYAWIDKATGPVYRYFMKPWTLPELLVSRMLQRKVCSEAQIEFFSTRYGTSPRLVHANASHLSEYETSLLRKMVNITYEGVAKLVRESSLGGAVSHQLVTISPGATRHDFQSTFPTRYIYEKFLDHLSTHKLEAAALLYDIFVQNPNTRAPAGLILEDAVNEVFPRGGQWSFVPMTKSNRTGKKYTHWKDPNGSTTPQYLHLGYLGHHIAIGTTRHPVGTVYVALPLKFFLPGAPALQLVDGYYRPSSRLQETFDAFIYESASKTATVLQVTTGKAHSVKKGGIEWLQSLGVERFRYIAISTPNTPLDLPFPNEWNTSTGPSIPEKYLLTVESLPRHLES</sequence>